<gene>
    <name evidence="1" type="ORF">QE152_g10234</name>
</gene>
<dbReference type="EMBL" id="JASPKY010000092">
    <property type="protein sequence ID" value="KAK9738000.1"/>
    <property type="molecule type" value="Genomic_DNA"/>
</dbReference>
<name>A0AAW1LVB9_POPJA</name>
<evidence type="ECO:0000313" key="2">
    <source>
        <dbReference type="Proteomes" id="UP001458880"/>
    </source>
</evidence>
<evidence type="ECO:0000313" key="1">
    <source>
        <dbReference type="EMBL" id="KAK9738000.1"/>
    </source>
</evidence>
<organism evidence="1 2">
    <name type="scientific">Popillia japonica</name>
    <name type="common">Japanese beetle</name>
    <dbReference type="NCBI Taxonomy" id="7064"/>
    <lineage>
        <taxon>Eukaryota</taxon>
        <taxon>Metazoa</taxon>
        <taxon>Ecdysozoa</taxon>
        <taxon>Arthropoda</taxon>
        <taxon>Hexapoda</taxon>
        <taxon>Insecta</taxon>
        <taxon>Pterygota</taxon>
        <taxon>Neoptera</taxon>
        <taxon>Endopterygota</taxon>
        <taxon>Coleoptera</taxon>
        <taxon>Polyphaga</taxon>
        <taxon>Scarabaeiformia</taxon>
        <taxon>Scarabaeidae</taxon>
        <taxon>Rutelinae</taxon>
        <taxon>Popillia</taxon>
    </lineage>
</organism>
<comment type="caution">
    <text evidence="1">The sequence shown here is derived from an EMBL/GenBank/DDBJ whole genome shotgun (WGS) entry which is preliminary data.</text>
</comment>
<proteinExistence type="predicted"/>
<keyword evidence="2" id="KW-1185">Reference proteome</keyword>
<dbReference type="AlphaFoldDB" id="A0AAW1LVB9"/>
<reference evidence="1 2" key="1">
    <citation type="journal article" date="2024" name="BMC Genomics">
        <title>De novo assembly and annotation of Popillia japonica's genome with initial clues to its potential as an invasive pest.</title>
        <authorList>
            <person name="Cucini C."/>
            <person name="Boschi S."/>
            <person name="Funari R."/>
            <person name="Cardaioli E."/>
            <person name="Iannotti N."/>
            <person name="Marturano G."/>
            <person name="Paoli F."/>
            <person name="Bruttini M."/>
            <person name="Carapelli A."/>
            <person name="Frati F."/>
            <person name="Nardi F."/>
        </authorList>
    </citation>
    <scope>NUCLEOTIDE SEQUENCE [LARGE SCALE GENOMIC DNA]</scope>
    <source>
        <strain evidence="1">DMR45628</strain>
    </source>
</reference>
<dbReference type="Proteomes" id="UP001458880">
    <property type="component" value="Unassembled WGS sequence"/>
</dbReference>
<protein>
    <submittedName>
        <fullName evidence="1">Uncharacterized protein</fullName>
    </submittedName>
</protein>
<sequence length="79" mass="8649">MYAVGGSHRRWSHSYEEYCTISGEPFQSVRVSEKHPHGQRTAISIFGMGGSVETLGRHALDDAGVSSASESRREKKPGD</sequence>
<accession>A0AAW1LVB9</accession>